<reference evidence="2 3" key="1">
    <citation type="submission" date="2019-08" db="EMBL/GenBank/DDBJ databases">
        <title>Genome sequencing of Bacteroides fragilis Sample_iSURF_9.</title>
        <authorList>
            <person name="Chandler J.E."/>
            <person name="Ruoff K.L."/>
            <person name="Price C.E."/>
            <person name="Valls R.A."/>
            <person name="O'Toole G.A."/>
        </authorList>
    </citation>
    <scope>NUCLEOTIDE SEQUENCE [LARGE SCALE GENOMIC DNA]</scope>
    <source>
        <strain evidence="2 3">CFPLTA004_1B</strain>
    </source>
</reference>
<evidence type="ECO:0000313" key="3">
    <source>
        <dbReference type="Proteomes" id="UP000318041"/>
    </source>
</evidence>
<gene>
    <name evidence="2" type="ORF">FSA08_14100</name>
</gene>
<evidence type="ECO:0000313" key="2">
    <source>
        <dbReference type="EMBL" id="TWV72147.1"/>
    </source>
</evidence>
<name>A0A5C6L544_BACFG</name>
<feature type="region of interest" description="Disordered" evidence="1">
    <location>
        <begin position="65"/>
        <end position="100"/>
    </location>
</feature>
<proteinExistence type="predicted"/>
<dbReference type="EMBL" id="VOHY01000011">
    <property type="protein sequence ID" value="TWV72147.1"/>
    <property type="molecule type" value="Genomic_DNA"/>
</dbReference>
<accession>A0A5C6L544</accession>
<comment type="caution">
    <text evidence="2">The sequence shown here is derived from an EMBL/GenBank/DDBJ whole genome shotgun (WGS) entry which is preliminary data.</text>
</comment>
<dbReference type="RefSeq" id="WP_032578033.1">
    <property type="nucleotide sequence ID" value="NZ_CP196750.1"/>
</dbReference>
<protein>
    <submittedName>
        <fullName evidence="2">Uncharacterized protein</fullName>
    </submittedName>
</protein>
<feature type="compositionally biased region" description="Basic and acidic residues" evidence="1">
    <location>
        <begin position="70"/>
        <end position="85"/>
    </location>
</feature>
<dbReference type="AlphaFoldDB" id="A0A5C6L544"/>
<evidence type="ECO:0000256" key="1">
    <source>
        <dbReference type="SAM" id="MobiDB-lite"/>
    </source>
</evidence>
<organism evidence="2 3">
    <name type="scientific">Bacteroides fragilis</name>
    <dbReference type="NCBI Taxonomy" id="817"/>
    <lineage>
        <taxon>Bacteria</taxon>
        <taxon>Pseudomonadati</taxon>
        <taxon>Bacteroidota</taxon>
        <taxon>Bacteroidia</taxon>
        <taxon>Bacteroidales</taxon>
        <taxon>Bacteroidaceae</taxon>
        <taxon>Bacteroides</taxon>
    </lineage>
</organism>
<dbReference type="Proteomes" id="UP000318041">
    <property type="component" value="Unassembled WGS sequence"/>
</dbReference>
<feature type="compositionally biased region" description="Basic residues" evidence="1">
    <location>
        <begin position="89"/>
        <end position="100"/>
    </location>
</feature>
<sequence>MKIEKGTGYNYNTWFASLGNIVVRKTGNESENILVDWFTFACKSESMRARVYNELVSMQAPFKPQAKTISEQKKSSNTPLKKDSQTRSVPKKSKFGKYVQ</sequence>